<keyword evidence="2" id="KW-1185">Reference proteome</keyword>
<reference evidence="1" key="1">
    <citation type="submission" date="2020-09" db="EMBL/GenBank/DDBJ databases">
        <title>Genome-Enabled Discovery of Anthraquinone Biosynthesis in Senna tora.</title>
        <authorList>
            <person name="Kang S.-H."/>
            <person name="Pandey R.P."/>
            <person name="Lee C.-M."/>
            <person name="Sim J.-S."/>
            <person name="Jeong J.-T."/>
            <person name="Choi B.-S."/>
            <person name="Jung M."/>
            <person name="Ginzburg D."/>
            <person name="Zhao K."/>
            <person name="Won S.Y."/>
            <person name="Oh T.-J."/>
            <person name="Yu Y."/>
            <person name="Kim N.-H."/>
            <person name="Lee O.R."/>
            <person name="Lee T.-H."/>
            <person name="Bashyal P."/>
            <person name="Kim T.-S."/>
            <person name="Lee W.-H."/>
            <person name="Kawkins C."/>
            <person name="Kim C.-K."/>
            <person name="Kim J.S."/>
            <person name="Ahn B.O."/>
            <person name="Rhee S.Y."/>
            <person name="Sohng J.K."/>
        </authorList>
    </citation>
    <scope>NUCLEOTIDE SEQUENCE</scope>
    <source>
        <tissue evidence="1">Leaf</tissue>
    </source>
</reference>
<evidence type="ECO:0000313" key="2">
    <source>
        <dbReference type="Proteomes" id="UP000634136"/>
    </source>
</evidence>
<organism evidence="1 2">
    <name type="scientific">Senna tora</name>
    <dbReference type="NCBI Taxonomy" id="362788"/>
    <lineage>
        <taxon>Eukaryota</taxon>
        <taxon>Viridiplantae</taxon>
        <taxon>Streptophyta</taxon>
        <taxon>Embryophyta</taxon>
        <taxon>Tracheophyta</taxon>
        <taxon>Spermatophyta</taxon>
        <taxon>Magnoliopsida</taxon>
        <taxon>eudicotyledons</taxon>
        <taxon>Gunneridae</taxon>
        <taxon>Pentapetalae</taxon>
        <taxon>rosids</taxon>
        <taxon>fabids</taxon>
        <taxon>Fabales</taxon>
        <taxon>Fabaceae</taxon>
        <taxon>Caesalpinioideae</taxon>
        <taxon>Cassia clade</taxon>
        <taxon>Senna</taxon>
    </lineage>
</organism>
<comment type="caution">
    <text evidence="1">The sequence shown here is derived from an EMBL/GenBank/DDBJ whole genome shotgun (WGS) entry which is preliminary data.</text>
</comment>
<name>A0A834T4X1_9FABA</name>
<protein>
    <submittedName>
        <fullName evidence="1">Indole-3-acetic acid-induced protein ARG7</fullName>
    </submittedName>
</protein>
<accession>A0A834T4X1</accession>
<dbReference type="Proteomes" id="UP000634136">
    <property type="component" value="Unassembled WGS sequence"/>
</dbReference>
<sequence>MCLLGSSLTDPPNVPMLCNRWIVAGLISKVVACTVGLEMLDCNSSAEGPLDWLVASLSVSTFCGVFPSVMIKPKLLLSSSEKTLKQWVSKPGDGDDVPRPVFTNVHSKMSFWDILRKTIFFVVVVVALFLPETRASSQDLLQNY</sequence>
<evidence type="ECO:0000313" key="1">
    <source>
        <dbReference type="EMBL" id="KAF7809669.1"/>
    </source>
</evidence>
<proteinExistence type="predicted"/>
<dbReference type="EMBL" id="JAAIUW010000011">
    <property type="protein sequence ID" value="KAF7809669.1"/>
    <property type="molecule type" value="Genomic_DNA"/>
</dbReference>
<dbReference type="AlphaFoldDB" id="A0A834T4X1"/>
<gene>
    <name evidence="1" type="ORF">G2W53_036412</name>
</gene>